<evidence type="ECO:0000256" key="2">
    <source>
        <dbReference type="ARBA" id="ARBA00004922"/>
    </source>
</evidence>
<comment type="function">
    <text evidence="9">Subunit of the oligosaccharyl transferase (OST) complex that catalyzes the initial transfer of a defined glycan (Glc(3)Man(9)GlcNAc(2) in eukaryotes) from the lipid carrier dolichol-pyrophosphate to an asparagine residue within an Asn-X-Ser/Thr consensus motif in nascent polypeptide chains, the first step in protein N-glycosylation. N-glycosylation occurs cotranslationally and the complex associates with the Sec61 complex at the channel-forming translocon complex that mediates protein translocation across the endoplasmic reticulum (ER).</text>
</comment>
<feature type="domain" description="OST48 middle" evidence="11">
    <location>
        <begin position="416"/>
        <end position="553"/>
    </location>
</feature>
<evidence type="ECO:0000259" key="10">
    <source>
        <dbReference type="Pfam" id="PF03345"/>
    </source>
</evidence>
<keyword evidence="7 9" id="KW-1133">Transmembrane helix</keyword>
<dbReference type="EMBL" id="JACEFF010000590">
    <property type="protein sequence ID" value="KAH9634785.1"/>
    <property type="molecule type" value="Genomic_DNA"/>
</dbReference>
<evidence type="ECO:0000313" key="13">
    <source>
        <dbReference type="Proteomes" id="UP000814243"/>
    </source>
</evidence>
<dbReference type="PANTHER" id="PTHR10830">
    <property type="entry name" value="DOLICHYL-DIPHOSPHOOLIGOSACCHARIDE--PROTEIN GLYCOSYLTRANSFERASE 48 KDA SUBUNIT"/>
    <property type="match status" value="1"/>
</dbReference>
<keyword evidence="6 9" id="KW-0256">Endoplasmic reticulum</keyword>
<organism evidence="12 13">
    <name type="scientific">Spodoptera exigua</name>
    <name type="common">Beet armyworm</name>
    <name type="synonym">Noctua fulgens</name>
    <dbReference type="NCBI Taxonomy" id="7107"/>
    <lineage>
        <taxon>Eukaryota</taxon>
        <taxon>Metazoa</taxon>
        <taxon>Ecdysozoa</taxon>
        <taxon>Arthropoda</taxon>
        <taxon>Hexapoda</taxon>
        <taxon>Insecta</taxon>
        <taxon>Pterygota</taxon>
        <taxon>Neoptera</taxon>
        <taxon>Endopterygota</taxon>
        <taxon>Lepidoptera</taxon>
        <taxon>Glossata</taxon>
        <taxon>Ditrysia</taxon>
        <taxon>Noctuoidea</taxon>
        <taxon>Noctuidae</taxon>
        <taxon>Amphipyrinae</taxon>
        <taxon>Spodoptera</taxon>
    </lineage>
</organism>
<feature type="domain" description="OST48 N-terminal" evidence="10">
    <location>
        <begin position="236"/>
        <end position="402"/>
    </location>
</feature>
<dbReference type="AlphaFoldDB" id="A0A922ME83"/>
<evidence type="ECO:0000256" key="4">
    <source>
        <dbReference type="ARBA" id="ARBA00013350"/>
    </source>
</evidence>
<dbReference type="PANTHER" id="PTHR10830:SF0">
    <property type="entry name" value="DOLICHYL-DIPHOSPHOOLIGOSACCHARIDE--PROTEIN GLYCOSYLTRANSFERASE 48 KDA SUBUNIT"/>
    <property type="match status" value="1"/>
</dbReference>
<dbReference type="Pfam" id="PF03345">
    <property type="entry name" value="OST48_N"/>
    <property type="match status" value="2"/>
</dbReference>
<comment type="similarity">
    <text evidence="3 9">Belongs to the DDOST 48 kDa subunit family.</text>
</comment>
<comment type="subcellular location">
    <subcellularLocation>
        <location evidence="1 9">Endoplasmic reticulum membrane</location>
        <topology evidence="1 9">Single-pass type I membrane protein</topology>
    </subcellularLocation>
</comment>
<evidence type="ECO:0000256" key="8">
    <source>
        <dbReference type="ARBA" id="ARBA00023136"/>
    </source>
</evidence>
<dbReference type="Pfam" id="PF23358">
    <property type="entry name" value="OST48_MD"/>
    <property type="match status" value="1"/>
</dbReference>
<evidence type="ECO:0000256" key="6">
    <source>
        <dbReference type="ARBA" id="ARBA00022824"/>
    </source>
</evidence>
<keyword evidence="9" id="KW-0732">Signal</keyword>
<gene>
    <name evidence="12" type="ORF">HF086_012199</name>
</gene>
<sequence length="562" mass="62931">MKISLILGVIASLSLALAEQETLVLVDNLNIRETHSQFFKSLQERGYTLTYKLADDPNLLLSKYGEYLYKNLIVFAPSVLEFGGQIDTEAITKFIDDGGNLLMAGNAAAGDVYREIASECGFEWGGCPLPPVPLPMTRQLTVAEKYDFFITLPQNTKSHLIGKVYAGSYFWVVCNMQQAWLLSRLRRCGAPAVPRELIVADGFTPITAASACWPASPASLSHGDVRYNHLLLSSRAAPPLRAFANLKNTLGMDEESAAVIDHFNYDVSDDGEHTRIVVSPKNLISAPTIVGDKNTQPLLFEGTGLILDKDNTLVLPILTADSTAYSYNPKNQVKEYPHAVGRKTVLIAALQARNNARIVFSGSLFFFSDEAFNSGVAKVHGDKVSAAQSGNKALSIHLSQWAFGERGRLRVRNVDHHREGEKESSNTYTITDTVVYRIEIEELKNGKWQPFDANDVQLEFVRIDPFIRTTLKKKPNGVYEAIFKVPDVWGVYQFKVDYDRIGYTRLYHATQVSVRPLQHTQYERFIPSAYPYYVSAFSMMIGVFLFSFVFLYYKDDTKTKSE</sequence>
<evidence type="ECO:0000256" key="5">
    <source>
        <dbReference type="ARBA" id="ARBA00022692"/>
    </source>
</evidence>
<evidence type="ECO:0000313" key="12">
    <source>
        <dbReference type="EMBL" id="KAH9634785.1"/>
    </source>
</evidence>
<comment type="pathway">
    <text evidence="2 9">Protein modification; protein glycosylation.</text>
</comment>
<evidence type="ECO:0000256" key="1">
    <source>
        <dbReference type="ARBA" id="ARBA00004115"/>
    </source>
</evidence>
<feature type="transmembrane region" description="Helical" evidence="9">
    <location>
        <begin position="530"/>
        <end position="553"/>
    </location>
</feature>
<dbReference type="GO" id="GO:0008250">
    <property type="term" value="C:oligosaccharyltransferase complex"/>
    <property type="evidence" value="ECO:0007669"/>
    <property type="project" value="TreeGrafter"/>
</dbReference>
<dbReference type="InterPro" id="IPR055457">
    <property type="entry name" value="OST48_N"/>
</dbReference>
<evidence type="ECO:0000256" key="3">
    <source>
        <dbReference type="ARBA" id="ARBA00008743"/>
    </source>
</evidence>
<reference evidence="12" key="1">
    <citation type="journal article" date="2021" name="G3 (Bethesda)">
        <title>Genome and transcriptome analysis of the beet armyworm Spodoptera exigua reveals targets for pest control. .</title>
        <authorList>
            <person name="Simon S."/>
            <person name="Breeschoten T."/>
            <person name="Jansen H.J."/>
            <person name="Dirks R.P."/>
            <person name="Schranz M.E."/>
            <person name="Ros V.I.D."/>
        </authorList>
    </citation>
    <scope>NUCLEOTIDE SEQUENCE</scope>
    <source>
        <strain evidence="12">TB_SE_WUR_2020</strain>
    </source>
</reference>
<evidence type="ECO:0000256" key="9">
    <source>
        <dbReference type="RuleBase" id="RU361142"/>
    </source>
</evidence>
<protein>
    <recommendedName>
        <fullName evidence="4 9">Dolichyl-diphosphooligosaccharide--protein glycosyltransferase 48 kDa subunit</fullName>
        <shortName evidence="9">Oligosaccharyl transferase 48 kDa subunit</shortName>
    </recommendedName>
</protein>
<evidence type="ECO:0000259" key="11">
    <source>
        <dbReference type="Pfam" id="PF23358"/>
    </source>
</evidence>
<dbReference type="InterPro" id="IPR055459">
    <property type="entry name" value="OST48_MD"/>
</dbReference>
<evidence type="ECO:0000256" key="7">
    <source>
        <dbReference type="ARBA" id="ARBA00022989"/>
    </source>
</evidence>
<comment type="caution">
    <text evidence="12">The sequence shown here is derived from an EMBL/GenBank/DDBJ whole genome shotgun (WGS) entry which is preliminary data.</text>
</comment>
<dbReference type="Proteomes" id="UP000814243">
    <property type="component" value="Unassembled WGS sequence"/>
</dbReference>
<feature type="signal peptide" evidence="9">
    <location>
        <begin position="1"/>
        <end position="18"/>
    </location>
</feature>
<keyword evidence="5 9" id="KW-0812">Transmembrane</keyword>
<feature type="chain" id="PRO_5038159676" description="Dolichyl-diphosphooligosaccharide--protein glycosyltransferase 48 kDa subunit" evidence="9">
    <location>
        <begin position="19"/>
        <end position="562"/>
    </location>
</feature>
<name>A0A922ME83_SPOEX</name>
<dbReference type="GO" id="GO:0018279">
    <property type="term" value="P:protein N-linked glycosylation via asparagine"/>
    <property type="evidence" value="ECO:0007669"/>
    <property type="project" value="UniProtKB-UniRule"/>
</dbReference>
<dbReference type="InterPro" id="IPR005013">
    <property type="entry name" value="DDOST_48_kDa_subunit"/>
</dbReference>
<comment type="subunit">
    <text evidence="9">Component of the oligosaccharyltransferase (OST) complex.</text>
</comment>
<proteinExistence type="inferred from homology"/>
<feature type="domain" description="OST48 N-terminal" evidence="10">
    <location>
        <begin position="21"/>
        <end position="123"/>
    </location>
</feature>
<keyword evidence="8 9" id="KW-0472">Membrane</keyword>
<accession>A0A922ME83</accession>